<name>A0A5C6VL06_9BACI</name>
<dbReference type="InterPro" id="IPR045956">
    <property type="entry name" value="DUF6376"/>
</dbReference>
<comment type="caution">
    <text evidence="1">The sequence shown here is derived from an EMBL/GenBank/DDBJ whole genome shotgun (WGS) entry which is preliminary data.</text>
</comment>
<sequence>MKQMIFSIITLVFLGGCSLLEDVNNSVNYVNEATDYVGEVNTFVQEVPALAEQAVSDEQARLDLETKLTDMKEDIEAFNKLQAPDLANDLHQQIIAHNNTALEGIDLYLTNIKDGKFDTALLENSEFFTSLQEITDTVDQIKQLGL</sequence>
<proteinExistence type="predicted"/>
<dbReference type="Pfam" id="PF19903">
    <property type="entry name" value="DUF6376"/>
    <property type="match status" value="1"/>
</dbReference>
<protein>
    <recommendedName>
        <fullName evidence="3">Lipoprotein</fullName>
    </recommendedName>
</protein>
<reference evidence="1 2" key="1">
    <citation type="journal article" date="2005" name="Int. J. Syst. Evol. Microbiol.">
        <title>Bacillus litoralis sp. nov., isolated from a tidal flat of the Yellow Sea in Korea.</title>
        <authorList>
            <person name="Yoon J.H."/>
            <person name="Oh T.K."/>
        </authorList>
    </citation>
    <scope>NUCLEOTIDE SEQUENCE [LARGE SCALE GENOMIC DNA]</scope>
    <source>
        <strain evidence="1 2">SW-211</strain>
    </source>
</reference>
<accession>A0A5C6VL06</accession>
<evidence type="ECO:0000313" key="2">
    <source>
        <dbReference type="Proteomes" id="UP000321363"/>
    </source>
</evidence>
<dbReference type="RefSeq" id="WP_146950173.1">
    <property type="nucleotide sequence ID" value="NZ_VOQF01000013.1"/>
</dbReference>
<dbReference type="AlphaFoldDB" id="A0A5C6VL06"/>
<keyword evidence="2" id="KW-1185">Reference proteome</keyword>
<dbReference type="OrthoDB" id="2607309at2"/>
<organism evidence="1 2">
    <name type="scientific">Metabacillus litoralis</name>
    <dbReference type="NCBI Taxonomy" id="152268"/>
    <lineage>
        <taxon>Bacteria</taxon>
        <taxon>Bacillati</taxon>
        <taxon>Bacillota</taxon>
        <taxon>Bacilli</taxon>
        <taxon>Bacillales</taxon>
        <taxon>Bacillaceae</taxon>
        <taxon>Metabacillus</taxon>
    </lineage>
</organism>
<gene>
    <name evidence="1" type="ORF">FS935_18670</name>
</gene>
<dbReference type="EMBL" id="VOQF01000013">
    <property type="protein sequence ID" value="TXC86083.1"/>
    <property type="molecule type" value="Genomic_DNA"/>
</dbReference>
<evidence type="ECO:0000313" key="1">
    <source>
        <dbReference type="EMBL" id="TXC86083.1"/>
    </source>
</evidence>
<dbReference type="PROSITE" id="PS51257">
    <property type="entry name" value="PROKAR_LIPOPROTEIN"/>
    <property type="match status" value="1"/>
</dbReference>
<dbReference type="Proteomes" id="UP000321363">
    <property type="component" value="Unassembled WGS sequence"/>
</dbReference>
<evidence type="ECO:0008006" key="3">
    <source>
        <dbReference type="Google" id="ProtNLM"/>
    </source>
</evidence>